<dbReference type="AlphaFoldDB" id="D8U3Z2"/>
<dbReference type="GeneID" id="9622324"/>
<dbReference type="OrthoDB" id="530743at2759"/>
<feature type="domain" description="Pherophorin" evidence="1">
    <location>
        <begin position="319"/>
        <end position="462"/>
    </location>
</feature>
<proteinExistence type="predicted"/>
<feature type="domain" description="Pherophorin" evidence="1">
    <location>
        <begin position="6"/>
        <end position="158"/>
    </location>
</feature>
<evidence type="ECO:0000313" key="3">
    <source>
        <dbReference type="Proteomes" id="UP000001058"/>
    </source>
</evidence>
<accession>D8U3Z2</accession>
<dbReference type="Proteomes" id="UP000001058">
    <property type="component" value="Unassembled WGS sequence"/>
</dbReference>
<dbReference type="KEGG" id="vcn:VOLCADRAFT_63512"/>
<dbReference type="RefSeq" id="XP_002953306.1">
    <property type="nucleotide sequence ID" value="XM_002953260.1"/>
</dbReference>
<organism evidence="3">
    <name type="scientific">Volvox carteri f. nagariensis</name>
    <dbReference type="NCBI Taxonomy" id="3068"/>
    <lineage>
        <taxon>Eukaryota</taxon>
        <taxon>Viridiplantae</taxon>
        <taxon>Chlorophyta</taxon>
        <taxon>core chlorophytes</taxon>
        <taxon>Chlorophyceae</taxon>
        <taxon>CS clade</taxon>
        <taxon>Chlamydomonadales</taxon>
        <taxon>Volvocaceae</taxon>
        <taxon>Volvox</taxon>
    </lineage>
</organism>
<reference evidence="2 3" key="1">
    <citation type="journal article" date="2010" name="Science">
        <title>Genomic analysis of organismal complexity in the multicellular green alga Volvox carteri.</title>
        <authorList>
            <person name="Prochnik S.E."/>
            <person name="Umen J."/>
            <person name="Nedelcu A.M."/>
            <person name="Hallmann A."/>
            <person name="Miller S.M."/>
            <person name="Nishii I."/>
            <person name="Ferris P."/>
            <person name="Kuo A."/>
            <person name="Mitros T."/>
            <person name="Fritz-Laylin L.K."/>
            <person name="Hellsten U."/>
            <person name="Chapman J."/>
            <person name="Simakov O."/>
            <person name="Rensing S.A."/>
            <person name="Terry A."/>
            <person name="Pangilinan J."/>
            <person name="Kapitonov V."/>
            <person name="Jurka J."/>
            <person name="Salamov A."/>
            <person name="Shapiro H."/>
            <person name="Schmutz J."/>
            <person name="Grimwood J."/>
            <person name="Lindquist E."/>
            <person name="Lucas S."/>
            <person name="Grigoriev I.V."/>
            <person name="Schmitt R."/>
            <person name="Kirk D."/>
            <person name="Rokhsar D.S."/>
        </authorList>
    </citation>
    <scope>NUCLEOTIDE SEQUENCE [LARGE SCALE GENOMIC DNA]</scope>
    <source>
        <strain evidence="3">f. Nagariensis / Eve</strain>
    </source>
</reference>
<sequence>GEIANFPYRDCTTARGAYSLAPDVASLGGGKYCFTIQVDQGCSGPCCSTDLQKIEFDVSSSCLVSGASVIATINGKRTQIGASFDKPEMGPPGTAILRIPQLGLNKTTAQNAELCITLKPNNAGRGCTTLEQLCSTPSGGCPGACSAAFFDTPCKCCPISNTRGRSCTPLPPPDPPVFCTSQVCYIAELEPPTPDVRPYRFDDATCTSLKVQLGKASQAINVGSDTLASYLDLVLRVCEGTRVVMCSNFTESNVTDAAWKTAFAGANTELVTFFLSLISGPTCLPELDGYTIRTRANSEKCVLFDEERSIPCVPPPGVNCSCDVKQGVLPFVVGARYAPAASLPPSKVPTTDYCFTISTTTNIAPSNCTSISTIGKVELIADPSLRAFVRGFTLYLNNGTSTKISPTWGSNTLRATNLLWSVAEADGARVCVTLRNPVTMIDICQGTRCTVSVFNEDKDCCPLFYSGPV</sequence>
<gene>
    <name evidence="2" type="primary">phV8</name>
    <name evidence="2" type="ORF">VOLCADRAFT_63512</name>
</gene>
<dbReference type="eggNOG" id="ENOG502QQEE">
    <property type="taxonomic scope" value="Eukaryota"/>
</dbReference>
<feature type="non-terminal residue" evidence="2">
    <location>
        <position position="1"/>
    </location>
</feature>
<dbReference type="Pfam" id="PF12499">
    <property type="entry name" value="DUF3707"/>
    <property type="match status" value="2"/>
</dbReference>
<evidence type="ECO:0000313" key="2">
    <source>
        <dbReference type="EMBL" id="EFJ45616.1"/>
    </source>
</evidence>
<dbReference type="InParanoid" id="D8U3Z2"/>
<dbReference type="InterPro" id="IPR024616">
    <property type="entry name" value="Pherophorin"/>
</dbReference>
<evidence type="ECO:0000259" key="1">
    <source>
        <dbReference type="Pfam" id="PF12499"/>
    </source>
</evidence>
<keyword evidence="3" id="KW-1185">Reference proteome</keyword>
<dbReference type="EMBL" id="GL378356">
    <property type="protein sequence ID" value="EFJ45616.1"/>
    <property type="molecule type" value="Genomic_DNA"/>
</dbReference>
<protein>
    <submittedName>
        <fullName evidence="2">Extracellular matrix glycoprotein pherophorin-V8</fullName>
    </submittedName>
</protein>
<name>D8U3Z2_VOLCA</name>